<evidence type="ECO:0000313" key="1">
    <source>
        <dbReference type="EMBL" id="MDY3557745.1"/>
    </source>
</evidence>
<name>A0ABU5ETE5_9BACT</name>
<reference evidence="2" key="1">
    <citation type="journal article" date="2023" name="Mar. Drugs">
        <title>Gemmata algarum, a Novel Planctomycete Isolated from an Algal Mat, Displays Antimicrobial Activity.</title>
        <authorList>
            <person name="Kumar G."/>
            <person name="Kallscheuer N."/>
            <person name="Kashif M."/>
            <person name="Ahamad S."/>
            <person name="Jagadeeshwari U."/>
            <person name="Pannikurungottu S."/>
            <person name="Haufschild T."/>
            <person name="Kabuu M."/>
            <person name="Sasikala C."/>
            <person name="Jogler C."/>
            <person name="Ramana C."/>
        </authorList>
    </citation>
    <scope>NUCLEOTIDE SEQUENCE [LARGE SCALE GENOMIC DNA]</scope>
    <source>
        <strain evidence="2">JC673</strain>
    </source>
</reference>
<evidence type="ECO:0000313" key="2">
    <source>
        <dbReference type="Proteomes" id="UP001272242"/>
    </source>
</evidence>
<accession>A0ABU5ETE5</accession>
<protein>
    <submittedName>
        <fullName evidence="1">Uncharacterized protein</fullName>
    </submittedName>
</protein>
<organism evidence="1 2">
    <name type="scientific">Gemmata algarum</name>
    <dbReference type="NCBI Taxonomy" id="2975278"/>
    <lineage>
        <taxon>Bacteria</taxon>
        <taxon>Pseudomonadati</taxon>
        <taxon>Planctomycetota</taxon>
        <taxon>Planctomycetia</taxon>
        <taxon>Gemmatales</taxon>
        <taxon>Gemmataceae</taxon>
        <taxon>Gemmata</taxon>
    </lineage>
</organism>
<keyword evidence="2" id="KW-1185">Reference proteome</keyword>
<comment type="caution">
    <text evidence="1">The sequence shown here is derived from an EMBL/GenBank/DDBJ whole genome shotgun (WGS) entry which is preliminary data.</text>
</comment>
<dbReference type="RefSeq" id="WP_320684776.1">
    <property type="nucleotide sequence ID" value="NZ_JAXBLV010000002.1"/>
</dbReference>
<dbReference type="Proteomes" id="UP001272242">
    <property type="component" value="Unassembled WGS sequence"/>
</dbReference>
<dbReference type="EMBL" id="JAXBLV010000002">
    <property type="protein sequence ID" value="MDY3557745.1"/>
    <property type="molecule type" value="Genomic_DNA"/>
</dbReference>
<gene>
    <name evidence="1" type="ORF">R5W23_003010</name>
</gene>
<proteinExistence type="predicted"/>
<sequence>MAALDGAQGTFPLAATIPNLGGFVLAEKKDNIPWWLPTTVVPGFPGMAQNIYNKKVIALGQKGLKKGANALVTETILQDVYSTATPRGYGVVTLGPTPQTPTGSGQMFALSVGRARDQADYEKDMLKTFKTSKYTNIKLVSREVQLGYQLDSINTNPRSGDFIVEYRVWYNWTATTNTGQNIAFQRPSIAGSLYLHDAKLEKMNLFP</sequence>